<organism evidence="4 5">
    <name type="scientific">Solihabitans fulvus</name>
    <dbReference type="NCBI Taxonomy" id="1892852"/>
    <lineage>
        <taxon>Bacteria</taxon>
        <taxon>Bacillati</taxon>
        <taxon>Actinomycetota</taxon>
        <taxon>Actinomycetes</taxon>
        <taxon>Pseudonocardiales</taxon>
        <taxon>Pseudonocardiaceae</taxon>
        <taxon>Solihabitans</taxon>
    </lineage>
</organism>
<dbReference type="GO" id="GO:0009089">
    <property type="term" value="P:lysine biosynthetic process via diaminopimelate"/>
    <property type="evidence" value="ECO:0007669"/>
    <property type="project" value="UniProtKB-UniRule"/>
</dbReference>
<proteinExistence type="inferred from homology"/>
<dbReference type="Gene3D" id="3.10.310.10">
    <property type="entry name" value="Diaminopimelate Epimerase, Chain A, domain 1"/>
    <property type="match status" value="2"/>
</dbReference>
<dbReference type="RefSeq" id="WP_149850535.1">
    <property type="nucleotide sequence ID" value="NZ_VUOB01000028.1"/>
</dbReference>
<keyword evidence="5" id="KW-1185">Reference proteome</keyword>
<evidence type="ECO:0000256" key="2">
    <source>
        <dbReference type="ARBA" id="ARBA00023235"/>
    </source>
</evidence>
<dbReference type="AlphaFoldDB" id="A0A5B2XCH9"/>
<dbReference type="Pfam" id="PF01678">
    <property type="entry name" value="DAP_epimerase"/>
    <property type="match status" value="2"/>
</dbReference>
<comment type="similarity">
    <text evidence="1">Belongs to the diaminopimelate epimerase family.</text>
</comment>
<evidence type="ECO:0000313" key="4">
    <source>
        <dbReference type="EMBL" id="KAA2261458.1"/>
    </source>
</evidence>
<comment type="caution">
    <text evidence="4">The sequence shown here is derived from an EMBL/GenBank/DDBJ whole genome shotgun (WGS) entry which is preliminary data.</text>
</comment>
<dbReference type="PANTHER" id="PTHR31689:SF0">
    <property type="entry name" value="DIAMINOPIMELATE EPIMERASE"/>
    <property type="match status" value="1"/>
</dbReference>
<protein>
    <recommendedName>
        <fullName evidence="3">Diaminopimelate epimerase</fullName>
        <ecNumber evidence="3">5.1.1.7</ecNumber>
    </recommendedName>
</protein>
<dbReference type="NCBIfam" id="TIGR00652">
    <property type="entry name" value="DapF"/>
    <property type="match status" value="1"/>
</dbReference>
<evidence type="ECO:0000256" key="1">
    <source>
        <dbReference type="ARBA" id="ARBA00010219"/>
    </source>
</evidence>
<dbReference type="EC" id="5.1.1.7" evidence="3"/>
<dbReference type="OrthoDB" id="9805408at2"/>
<dbReference type="SUPFAM" id="SSF54506">
    <property type="entry name" value="Diaminopimelate epimerase-like"/>
    <property type="match status" value="2"/>
</dbReference>
<name>A0A5B2XCH9_9PSEU</name>
<accession>A0A5B2XCH9</accession>
<reference evidence="4 5" key="1">
    <citation type="submission" date="2019-09" db="EMBL/GenBank/DDBJ databases">
        <title>Goodfellowia gen. nov., a new genus of the Pseudonocardineae related to Actinoalloteichus, containing Goodfellowia coeruleoviolacea gen. nov., comb. nov. gen. nov., comb. nov.</title>
        <authorList>
            <person name="Labeda D."/>
        </authorList>
    </citation>
    <scope>NUCLEOTIDE SEQUENCE [LARGE SCALE GENOMIC DNA]</scope>
    <source>
        <strain evidence="4 5">AN110305</strain>
    </source>
</reference>
<reference evidence="4 5" key="2">
    <citation type="submission" date="2019-09" db="EMBL/GenBank/DDBJ databases">
        <authorList>
            <person name="Jin C."/>
        </authorList>
    </citation>
    <scope>NUCLEOTIDE SEQUENCE [LARGE SCALE GENOMIC DNA]</scope>
    <source>
        <strain evidence="4 5">AN110305</strain>
    </source>
</reference>
<dbReference type="GO" id="GO:0008837">
    <property type="term" value="F:diaminopimelate epimerase activity"/>
    <property type="evidence" value="ECO:0007669"/>
    <property type="project" value="UniProtKB-UniRule"/>
</dbReference>
<dbReference type="Proteomes" id="UP000323454">
    <property type="component" value="Unassembled WGS sequence"/>
</dbReference>
<dbReference type="EMBL" id="VUOB01000028">
    <property type="protein sequence ID" value="KAA2261458.1"/>
    <property type="molecule type" value="Genomic_DNA"/>
</dbReference>
<dbReference type="InterPro" id="IPR001653">
    <property type="entry name" value="DAP_epimerase_DapF"/>
</dbReference>
<dbReference type="PANTHER" id="PTHR31689">
    <property type="entry name" value="DIAMINOPIMELATE EPIMERASE, CHLOROPLASTIC"/>
    <property type="match status" value="1"/>
</dbReference>
<dbReference type="GO" id="GO:0005829">
    <property type="term" value="C:cytosol"/>
    <property type="evidence" value="ECO:0007669"/>
    <property type="project" value="TreeGrafter"/>
</dbReference>
<keyword evidence="2 4" id="KW-0413">Isomerase</keyword>
<gene>
    <name evidence="4" type="primary">dapF</name>
    <name evidence="4" type="ORF">F0L68_16885</name>
</gene>
<evidence type="ECO:0000256" key="3">
    <source>
        <dbReference type="NCBIfam" id="TIGR00652"/>
    </source>
</evidence>
<evidence type="ECO:0000313" key="5">
    <source>
        <dbReference type="Proteomes" id="UP000323454"/>
    </source>
</evidence>
<sequence length="281" mass="29743">MDIRFSKVHGTGNDYIVVNTADQSFHDWPALARWACQPHLGVGADGLVVLTHHQQGRFAVDSLNPDGTPSEMSVNALRCAAREIRHRYGQRSATLVMNGREHAAECAGDEVSVRVGAVPRPQGPYEVDGLAVYYVPTPNEDAVAMVSDVDSCDVAVLGPAVRRHAPLAHLPVNVNFVTPQGGSELRVRTFEHGVEGETLSSGSGAVSAAVVASRLGLLAGRRVLVSNRSAGSLSVDLGDPTDGHRDVWLAGEAVRVFSGELCCPNGVLPAYATAAGQVPRW</sequence>